<dbReference type="Proteomes" id="UP000609651">
    <property type="component" value="Unassembled WGS sequence"/>
</dbReference>
<proteinExistence type="predicted"/>
<comment type="caution">
    <text evidence="2">The sequence shown here is derived from an EMBL/GenBank/DDBJ whole genome shotgun (WGS) entry which is preliminary data.</text>
</comment>
<dbReference type="InterPro" id="IPR046596">
    <property type="entry name" value="DUF6655"/>
</dbReference>
<protein>
    <submittedName>
        <fullName evidence="2">Uncharacterized protein</fullName>
    </submittedName>
</protein>
<organism evidence="2 3">
    <name type="scientific">Alienimonas chondri</name>
    <dbReference type="NCBI Taxonomy" id="2681879"/>
    <lineage>
        <taxon>Bacteria</taxon>
        <taxon>Pseudomonadati</taxon>
        <taxon>Planctomycetota</taxon>
        <taxon>Planctomycetia</taxon>
        <taxon>Planctomycetales</taxon>
        <taxon>Planctomycetaceae</taxon>
        <taxon>Alienimonas</taxon>
    </lineage>
</organism>
<keyword evidence="3" id="KW-1185">Reference proteome</keyword>
<name>A0ABX1VF30_9PLAN</name>
<accession>A0ABX1VF30</accession>
<feature type="signal peptide" evidence="1">
    <location>
        <begin position="1"/>
        <end position="23"/>
    </location>
</feature>
<keyword evidence="1" id="KW-0732">Signal</keyword>
<dbReference type="Pfam" id="PF20360">
    <property type="entry name" value="DUF6655"/>
    <property type="match status" value="1"/>
</dbReference>
<evidence type="ECO:0000256" key="1">
    <source>
        <dbReference type="SAM" id="SignalP"/>
    </source>
</evidence>
<evidence type="ECO:0000313" key="2">
    <source>
        <dbReference type="EMBL" id="NNJ26120.1"/>
    </source>
</evidence>
<dbReference type="EMBL" id="WTPX01000062">
    <property type="protein sequence ID" value="NNJ26120.1"/>
    <property type="molecule type" value="Genomic_DNA"/>
</dbReference>
<evidence type="ECO:0000313" key="3">
    <source>
        <dbReference type="Proteomes" id="UP000609651"/>
    </source>
</evidence>
<dbReference type="RefSeq" id="WP_171186818.1">
    <property type="nucleotide sequence ID" value="NZ_WTPX01000062.1"/>
</dbReference>
<gene>
    <name evidence="2" type="ORF">LzC2_22000</name>
</gene>
<reference evidence="2 3" key="1">
    <citation type="journal article" date="2020" name="Syst. Appl. Microbiol.">
        <title>Alienimonas chondri sp. nov., a novel planctomycete isolated from the biofilm of the red alga Chondrus crispus.</title>
        <authorList>
            <person name="Vitorino I."/>
            <person name="Albuquerque L."/>
            <person name="Wiegand S."/>
            <person name="Kallscheuer N."/>
            <person name="da Costa M.S."/>
            <person name="Lobo-da-Cunha A."/>
            <person name="Jogler C."/>
            <person name="Lage O.M."/>
        </authorList>
    </citation>
    <scope>NUCLEOTIDE SEQUENCE [LARGE SCALE GENOMIC DNA]</scope>
    <source>
        <strain evidence="2 3">LzC2</strain>
    </source>
</reference>
<feature type="chain" id="PRO_5045893187" evidence="1">
    <location>
        <begin position="24"/>
        <end position="242"/>
    </location>
</feature>
<sequence>MRHTAPAVSCAAAVLILTATGCATTSSSDTARTGMEQLLVSDAIDHSIAKIDLRPLAGRSVFVDSQYLDCVDKGYVVSSIRHRVMTSGARLAASADDADVVAEIRSGGVGTDRQESFVGTPNLSLPGISPIEIPEIKVWNRDRQLATAKIGLAIYDAKTREPLGPGGMSLARSDDSNTFLMGIGPWQSGSVKDSIRTGERSGEEINPLPYQVAVNAPSFQSSTVRLAGAEEDGGDAFPDANE</sequence>
<dbReference type="PROSITE" id="PS51257">
    <property type="entry name" value="PROKAR_LIPOPROTEIN"/>
    <property type="match status" value="1"/>
</dbReference>